<organism evidence="1">
    <name type="scientific">Papilio xuthus</name>
    <name type="common">Asian swallowtail butterfly</name>
    <dbReference type="NCBI Taxonomy" id="66420"/>
    <lineage>
        <taxon>Eukaryota</taxon>
        <taxon>Metazoa</taxon>
        <taxon>Ecdysozoa</taxon>
        <taxon>Arthropoda</taxon>
        <taxon>Hexapoda</taxon>
        <taxon>Insecta</taxon>
        <taxon>Pterygota</taxon>
        <taxon>Neoptera</taxon>
        <taxon>Endopterygota</taxon>
        <taxon>Lepidoptera</taxon>
        <taxon>Glossata</taxon>
        <taxon>Ditrysia</taxon>
        <taxon>Papilionoidea</taxon>
        <taxon>Papilionidae</taxon>
        <taxon>Papilioninae</taxon>
        <taxon>Papilio</taxon>
    </lineage>
</organism>
<dbReference type="AlphaFoldDB" id="I4DKL4"/>
<proteinExistence type="evidence at transcript level"/>
<evidence type="ECO:0000313" key="1">
    <source>
        <dbReference type="EMBL" id="BAM18454.1"/>
    </source>
</evidence>
<accession>I4DKL4</accession>
<sequence>MSWWSAVRVNTEQSAVVQNCNDTDLSPLSQETGRSCVCIASCPRASTKLSDDAIKCYNKLTMRINYFV</sequence>
<name>I4DKL4_PAPXU</name>
<reference evidence="1" key="1">
    <citation type="journal article" date="2012" name="BMC Biol.">
        <title>Comprehensive microarray-based analysis for stage-specific larval camouflage pattern-associated genes in the swallowtail butterfly, Papilio xuthus.</title>
        <authorList>
            <person name="Futahashi R."/>
            <person name="Shirataki H."/>
            <person name="Narita T."/>
            <person name="Mita K."/>
            <person name="Fujiwara H."/>
        </authorList>
    </citation>
    <scope>NUCLEOTIDE SEQUENCE</scope>
    <source>
        <tissue evidence="1">Epidermis</tissue>
    </source>
</reference>
<protein>
    <submittedName>
        <fullName evidence="1">Uncharacterized protein</fullName>
    </submittedName>
</protein>
<dbReference type="EMBL" id="AK401832">
    <property type="protein sequence ID" value="BAM18454.1"/>
    <property type="molecule type" value="mRNA"/>
</dbReference>